<keyword evidence="5" id="KW-0862">Zinc</keyword>
<evidence type="ECO:0000313" key="18">
    <source>
        <dbReference type="Proteomes" id="UP000298416"/>
    </source>
</evidence>
<evidence type="ECO:0000256" key="9">
    <source>
        <dbReference type="ARBA" id="ARBA00023163"/>
    </source>
</evidence>
<keyword evidence="6" id="KW-0805">Transcription regulation</keyword>
<dbReference type="InterPro" id="IPR019787">
    <property type="entry name" value="Znf_PHD-finger"/>
</dbReference>
<feature type="compositionally biased region" description="Basic and acidic residues" evidence="14">
    <location>
        <begin position="22"/>
        <end position="53"/>
    </location>
</feature>
<dbReference type="FunFam" id="3.30.40.10:FF:000650">
    <property type="entry name" value="Homeobox protein HAT3.1"/>
    <property type="match status" value="1"/>
</dbReference>
<dbReference type="CDD" id="cd00086">
    <property type="entry name" value="homeodomain"/>
    <property type="match status" value="1"/>
</dbReference>
<feature type="compositionally biased region" description="Basic and acidic residues" evidence="14">
    <location>
        <begin position="599"/>
        <end position="608"/>
    </location>
</feature>
<feature type="region of interest" description="Disordered" evidence="14">
    <location>
        <begin position="431"/>
        <end position="625"/>
    </location>
</feature>
<keyword evidence="18" id="KW-1185">Reference proteome</keyword>
<feature type="compositionally biased region" description="Polar residues" evidence="14">
    <location>
        <begin position="462"/>
        <end position="477"/>
    </location>
</feature>
<evidence type="ECO:0000313" key="17">
    <source>
        <dbReference type="EMBL" id="KAG6424955.1"/>
    </source>
</evidence>
<dbReference type="InterPro" id="IPR013083">
    <property type="entry name" value="Znf_RING/FYVE/PHD"/>
</dbReference>
<evidence type="ECO:0008006" key="19">
    <source>
        <dbReference type="Google" id="ProtNLM"/>
    </source>
</evidence>
<dbReference type="PROSITE" id="PS50016">
    <property type="entry name" value="ZF_PHD_2"/>
    <property type="match status" value="1"/>
</dbReference>
<keyword evidence="3" id="KW-0479">Metal-binding</keyword>
<keyword evidence="9" id="KW-0804">Transcription</keyword>
<dbReference type="CDD" id="cd15504">
    <property type="entry name" value="PHD_PRHA_like"/>
    <property type="match status" value="1"/>
</dbReference>
<feature type="compositionally biased region" description="Polar residues" evidence="14">
    <location>
        <begin position="11"/>
        <end position="21"/>
    </location>
</feature>
<dbReference type="GO" id="GO:0005634">
    <property type="term" value="C:nucleus"/>
    <property type="evidence" value="ECO:0007669"/>
    <property type="project" value="UniProtKB-SubCell"/>
</dbReference>
<evidence type="ECO:0000256" key="1">
    <source>
        <dbReference type="ARBA" id="ARBA00004123"/>
    </source>
</evidence>
<dbReference type="GO" id="GO:0003682">
    <property type="term" value="F:chromatin binding"/>
    <property type="evidence" value="ECO:0007669"/>
    <property type="project" value="TreeGrafter"/>
</dbReference>
<evidence type="ECO:0000256" key="13">
    <source>
        <dbReference type="RuleBase" id="RU000682"/>
    </source>
</evidence>
<feature type="DNA-binding region" description="Homeobox" evidence="11">
    <location>
        <begin position="684"/>
        <end position="743"/>
    </location>
</feature>
<feature type="domain" description="PHD-type" evidence="15">
    <location>
        <begin position="344"/>
        <end position="401"/>
    </location>
</feature>
<sequence length="821" mass="91560">MGLIDNGAAQLESNMCEQSNSPKDKKSDPPYDSRMDQERCVSEPMEQKETNESQHIEKILVSAQEKSHETREIGLANGEIPHNEYTNDQEPTLENMRIHLDSKYLEVASQNVLSCLEDIGIPPGTTSINPGCGAQVLLNIEATNDSVLLENGDRGSLQEHPGCGKLVPLKVEVTNVNDSVILENDGTGSSTQQIKRKAKLEGPSSTSWLLRSRSQEKLKAPEPVAVETVNEGSANVEKKKRGRKPKNMQKTTVSEFSRKKNHLRYLLHRINYEKNLIDAYSAEGWRGQSLDKLKPEKELEKAKSRILNYKLKIRALFQSLDQSLTMGKLPESLFDAQGEIDSEDIFCAKCGSKDLTLENDIILCDGACERGFHQFCLEPPLLKTDIPPGDESWLCPGCDCKADCIDVLKDFHETKISIIDSWEKIFPEAAASGEKMDDGFGSSSDDSEDEEYDPDKPDSSEQVEGNKSSPDESSYFSASDDLGASDNNEKYLGLPSDDSEDDDFNPSAPNQDNQVKQDSSSSDFSSDSEDLRALIEDDETATSEDHRKTSESAHHKQKSQGFGEEISYVGRKKRQSLKDELSYLTEASAEPLSRKRHVERLDYKKLNDETYGNSSSDSSDEDFDDATITRKRTKTDHDEVKFSVETVVTASNTNKEDENQTVKKRNSKGTRRNNSDGCASASAKKPTPKRLGEAATQRLLASFNENQYPDRATKENLAKELGLEVRQVGKWFENARWSFNHRPRVESDSAERPPTVEILQESRQLKKKKGNLDLAPGDEKNGLVHCISRLMFNAHHPEIENGATVQQLGPGDPPASWIRAS</sequence>
<dbReference type="InterPro" id="IPR011011">
    <property type="entry name" value="Znf_FYVE_PHD"/>
</dbReference>
<keyword evidence="10 11" id="KW-0539">Nucleus</keyword>
<dbReference type="Pfam" id="PF00046">
    <property type="entry name" value="Homeodomain"/>
    <property type="match status" value="1"/>
</dbReference>
<dbReference type="Pfam" id="PF00628">
    <property type="entry name" value="PHD"/>
    <property type="match status" value="1"/>
</dbReference>
<dbReference type="SMART" id="SM00389">
    <property type="entry name" value="HOX"/>
    <property type="match status" value="1"/>
</dbReference>
<keyword evidence="4 12" id="KW-0863">Zinc-finger</keyword>
<evidence type="ECO:0000259" key="16">
    <source>
        <dbReference type="PROSITE" id="PS50071"/>
    </source>
</evidence>
<evidence type="ECO:0000256" key="8">
    <source>
        <dbReference type="ARBA" id="ARBA00023155"/>
    </source>
</evidence>
<evidence type="ECO:0000256" key="11">
    <source>
        <dbReference type="PROSITE-ProRule" id="PRU00108"/>
    </source>
</evidence>
<name>A0A8X8Y7F3_SALSN</name>
<evidence type="ECO:0000256" key="3">
    <source>
        <dbReference type="ARBA" id="ARBA00022723"/>
    </source>
</evidence>
<keyword evidence="7 11" id="KW-0238">DNA-binding</keyword>
<dbReference type="InterPro" id="IPR019786">
    <property type="entry name" value="Zinc_finger_PHD-type_CS"/>
</dbReference>
<dbReference type="InterPro" id="IPR001356">
    <property type="entry name" value="HD"/>
</dbReference>
<proteinExistence type="inferred from homology"/>
<dbReference type="SMART" id="SM00249">
    <property type="entry name" value="PHD"/>
    <property type="match status" value="1"/>
</dbReference>
<reference evidence="17" key="2">
    <citation type="submission" date="2020-08" db="EMBL/GenBank/DDBJ databases">
        <title>Plant Genome Project.</title>
        <authorList>
            <person name="Zhang R.-G."/>
        </authorList>
    </citation>
    <scope>NUCLEOTIDE SEQUENCE</scope>
    <source>
        <strain evidence="17">Huo1</strain>
        <tissue evidence="17">Leaf</tissue>
    </source>
</reference>
<feature type="domain" description="Homeobox" evidence="16">
    <location>
        <begin position="682"/>
        <end position="742"/>
    </location>
</feature>
<keyword evidence="8 11" id="KW-0371">Homeobox</keyword>
<dbReference type="PROSITE" id="PS50071">
    <property type="entry name" value="HOMEOBOX_2"/>
    <property type="match status" value="1"/>
</dbReference>
<dbReference type="SUPFAM" id="SSF46689">
    <property type="entry name" value="Homeodomain-like"/>
    <property type="match status" value="1"/>
</dbReference>
<dbReference type="AlphaFoldDB" id="A0A8X8Y7F3"/>
<evidence type="ECO:0000259" key="15">
    <source>
        <dbReference type="PROSITE" id="PS50016"/>
    </source>
</evidence>
<feature type="compositionally biased region" description="Basic and acidic residues" evidence="14">
    <location>
        <begin position="543"/>
        <end position="554"/>
    </location>
</feature>
<dbReference type="InterPro" id="IPR001965">
    <property type="entry name" value="Znf_PHD"/>
</dbReference>
<dbReference type="InterPro" id="IPR045876">
    <property type="entry name" value="PRHA-like_PHD-finger"/>
</dbReference>
<evidence type="ECO:0000256" key="2">
    <source>
        <dbReference type="ARBA" id="ARBA00007427"/>
    </source>
</evidence>
<evidence type="ECO:0000256" key="6">
    <source>
        <dbReference type="ARBA" id="ARBA00023015"/>
    </source>
</evidence>
<evidence type="ECO:0000256" key="7">
    <source>
        <dbReference type="ARBA" id="ARBA00023125"/>
    </source>
</evidence>
<comment type="subcellular location">
    <subcellularLocation>
        <location evidence="1 11 13">Nucleus</location>
    </subcellularLocation>
</comment>
<protein>
    <recommendedName>
        <fullName evidence="19">Pathogenesis-related homeodomain protein</fullName>
    </recommendedName>
</protein>
<dbReference type="SUPFAM" id="SSF57903">
    <property type="entry name" value="FYVE/PHD zinc finger"/>
    <property type="match status" value="1"/>
</dbReference>
<dbReference type="Gene3D" id="3.30.40.10">
    <property type="entry name" value="Zinc/RING finger domain, C3HC4 (zinc finger)"/>
    <property type="match status" value="1"/>
</dbReference>
<dbReference type="GO" id="GO:0003677">
    <property type="term" value="F:DNA binding"/>
    <property type="evidence" value="ECO:0007669"/>
    <property type="project" value="UniProtKB-UniRule"/>
</dbReference>
<evidence type="ECO:0000256" key="12">
    <source>
        <dbReference type="PROSITE-ProRule" id="PRU00146"/>
    </source>
</evidence>
<evidence type="ECO:0000256" key="14">
    <source>
        <dbReference type="SAM" id="MobiDB-lite"/>
    </source>
</evidence>
<dbReference type="PANTHER" id="PTHR12628:SF13">
    <property type="entry name" value="HOMEOBOX PROTEIN HAT3.1"/>
    <property type="match status" value="1"/>
</dbReference>
<feature type="region of interest" description="Disordered" evidence="14">
    <location>
        <begin position="646"/>
        <end position="695"/>
    </location>
</feature>
<organism evidence="17">
    <name type="scientific">Salvia splendens</name>
    <name type="common">Scarlet sage</name>
    <dbReference type="NCBI Taxonomy" id="180675"/>
    <lineage>
        <taxon>Eukaryota</taxon>
        <taxon>Viridiplantae</taxon>
        <taxon>Streptophyta</taxon>
        <taxon>Embryophyta</taxon>
        <taxon>Tracheophyta</taxon>
        <taxon>Spermatophyta</taxon>
        <taxon>Magnoliopsida</taxon>
        <taxon>eudicotyledons</taxon>
        <taxon>Gunneridae</taxon>
        <taxon>Pentapetalae</taxon>
        <taxon>asterids</taxon>
        <taxon>lamiids</taxon>
        <taxon>Lamiales</taxon>
        <taxon>Lamiaceae</taxon>
        <taxon>Nepetoideae</taxon>
        <taxon>Mentheae</taxon>
        <taxon>Salviinae</taxon>
        <taxon>Salvia</taxon>
        <taxon>Salvia subgen. Calosphace</taxon>
        <taxon>core Calosphace</taxon>
    </lineage>
</organism>
<evidence type="ECO:0000256" key="4">
    <source>
        <dbReference type="ARBA" id="ARBA00022771"/>
    </source>
</evidence>
<reference evidence="17" key="1">
    <citation type="submission" date="2018-01" db="EMBL/GenBank/DDBJ databases">
        <authorList>
            <person name="Mao J.F."/>
        </authorList>
    </citation>
    <scope>NUCLEOTIDE SEQUENCE</scope>
    <source>
        <strain evidence="17">Huo1</strain>
        <tissue evidence="17">Leaf</tissue>
    </source>
</reference>
<accession>A0A8X8Y7F3</accession>
<dbReference type="PANTHER" id="PTHR12628">
    <property type="entry name" value="POLYCOMB-LIKE TRANSCRIPTION FACTOR"/>
    <property type="match status" value="1"/>
</dbReference>
<comment type="caution">
    <text evidence="17">The sequence shown here is derived from an EMBL/GenBank/DDBJ whole genome shotgun (WGS) entry which is preliminary data.</text>
</comment>
<dbReference type="Gene3D" id="1.10.10.60">
    <property type="entry name" value="Homeodomain-like"/>
    <property type="match status" value="1"/>
</dbReference>
<dbReference type="GO" id="GO:0045814">
    <property type="term" value="P:negative regulation of gene expression, epigenetic"/>
    <property type="evidence" value="ECO:0007669"/>
    <property type="project" value="TreeGrafter"/>
</dbReference>
<feature type="region of interest" description="Disordered" evidence="14">
    <location>
        <begin position="1"/>
        <end position="53"/>
    </location>
</feature>
<dbReference type="EMBL" id="PNBA02000005">
    <property type="protein sequence ID" value="KAG6424955.1"/>
    <property type="molecule type" value="Genomic_DNA"/>
</dbReference>
<evidence type="ECO:0000256" key="5">
    <source>
        <dbReference type="ARBA" id="ARBA00022833"/>
    </source>
</evidence>
<gene>
    <name evidence="17" type="ORF">SASPL_115378</name>
</gene>
<comment type="similarity">
    <text evidence="2">Belongs to the PHD-associated homeobox family.</text>
</comment>
<dbReference type="Proteomes" id="UP000298416">
    <property type="component" value="Unassembled WGS sequence"/>
</dbReference>
<dbReference type="InterPro" id="IPR009057">
    <property type="entry name" value="Homeodomain-like_sf"/>
</dbReference>
<dbReference type="GO" id="GO:0008270">
    <property type="term" value="F:zinc ion binding"/>
    <property type="evidence" value="ECO:0007669"/>
    <property type="project" value="UniProtKB-KW"/>
</dbReference>
<feature type="compositionally biased region" description="Basic residues" evidence="14">
    <location>
        <begin position="662"/>
        <end position="671"/>
    </location>
</feature>
<evidence type="ECO:0000256" key="10">
    <source>
        <dbReference type="ARBA" id="ARBA00023242"/>
    </source>
</evidence>
<dbReference type="PROSITE" id="PS01359">
    <property type="entry name" value="ZF_PHD_1"/>
    <property type="match status" value="1"/>
</dbReference>
<feature type="compositionally biased region" description="Polar residues" evidence="14">
    <location>
        <begin position="507"/>
        <end position="517"/>
    </location>
</feature>